<keyword evidence="2" id="KW-0812">Transmembrane</keyword>
<gene>
    <name evidence="3" type="ORF">M4438_10365</name>
</gene>
<keyword evidence="2" id="KW-1133">Transmembrane helix</keyword>
<dbReference type="EMBL" id="JAMCCK010000015">
    <property type="protein sequence ID" value="MCL3993930.1"/>
    <property type="molecule type" value="Genomic_DNA"/>
</dbReference>
<accession>A0ABT0NR39</accession>
<keyword evidence="4" id="KW-1185">Reference proteome</keyword>
<evidence type="ECO:0000256" key="2">
    <source>
        <dbReference type="SAM" id="Phobius"/>
    </source>
</evidence>
<evidence type="ECO:0008006" key="5">
    <source>
        <dbReference type="Google" id="ProtNLM"/>
    </source>
</evidence>
<feature type="region of interest" description="Disordered" evidence="1">
    <location>
        <begin position="145"/>
        <end position="214"/>
    </location>
</feature>
<name>A0ABT0NR39_9ACTN</name>
<feature type="compositionally biased region" description="Pro residues" evidence="1">
    <location>
        <begin position="180"/>
        <end position="212"/>
    </location>
</feature>
<organism evidence="3 4">
    <name type="scientific">Streptomyces lavenduligriseus</name>
    <dbReference type="NCBI Taxonomy" id="67315"/>
    <lineage>
        <taxon>Bacteria</taxon>
        <taxon>Bacillati</taxon>
        <taxon>Actinomycetota</taxon>
        <taxon>Actinomycetes</taxon>
        <taxon>Kitasatosporales</taxon>
        <taxon>Streptomycetaceae</taxon>
        <taxon>Streptomyces</taxon>
    </lineage>
</organism>
<dbReference type="RefSeq" id="WP_249458714.1">
    <property type="nucleotide sequence ID" value="NZ_JAMCCK010000015.1"/>
</dbReference>
<reference evidence="3 4" key="1">
    <citation type="submission" date="2022-05" db="EMBL/GenBank/DDBJ databases">
        <title>Genome Resource of Streptomyces lavenduligriseus GA1-1, a Strain with Broad-Spectrum Antifungal Activity against Phytopathogenic Fungi.</title>
        <authorList>
            <person name="Qi D."/>
        </authorList>
    </citation>
    <scope>NUCLEOTIDE SEQUENCE [LARGE SCALE GENOMIC DNA]</scope>
    <source>
        <strain evidence="3 4">GA1-1</strain>
    </source>
</reference>
<evidence type="ECO:0000313" key="4">
    <source>
        <dbReference type="Proteomes" id="UP001202052"/>
    </source>
</evidence>
<proteinExistence type="predicted"/>
<dbReference type="Proteomes" id="UP001202052">
    <property type="component" value="Unassembled WGS sequence"/>
</dbReference>
<feature type="transmembrane region" description="Helical" evidence="2">
    <location>
        <begin position="55"/>
        <end position="74"/>
    </location>
</feature>
<feature type="transmembrane region" description="Helical" evidence="2">
    <location>
        <begin position="17"/>
        <end position="43"/>
    </location>
</feature>
<sequence length="239" mass="24741">MQGHGYGQPVTQPPHTAWLVCLRVLFVAVGILTLGFLSWAMLLRLAIVTRRSLDWGLFVAVLVADVLAVALLGLEPGDEIHTTGGYVGLILVLGSLVGSIAYYLAADIQHFALRRQVYAGVPGVPAYGCPPPAAAYGATTVPTPPPAPTASIPDLPSASAAPTPAVPAAPAPPRASGAPYTPPPVSHTPPPASYAPVPAPPPAAPLPRPPAPARIEQVRAELDELSDYLRRQDGHEGGR</sequence>
<comment type="caution">
    <text evidence="3">The sequence shown here is derived from an EMBL/GenBank/DDBJ whole genome shotgun (WGS) entry which is preliminary data.</text>
</comment>
<evidence type="ECO:0000313" key="3">
    <source>
        <dbReference type="EMBL" id="MCL3993930.1"/>
    </source>
</evidence>
<protein>
    <recommendedName>
        <fullName evidence="5">Integral membrane protein</fullName>
    </recommendedName>
</protein>
<feature type="compositionally biased region" description="Low complexity" evidence="1">
    <location>
        <begin position="149"/>
        <end position="163"/>
    </location>
</feature>
<feature type="transmembrane region" description="Helical" evidence="2">
    <location>
        <begin position="86"/>
        <end position="105"/>
    </location>
</feature>
<keyword evidence="2" id="KW-0472">Membrane</keyword>
<feature type="compositionally biased region" description="Pro residues" evidence="1">
    <location>
        <begin position="164"/>
        <end position="173"/>
    </location>
</feature>
<evidence type="ECO:0000256" key="1">
    <source>
        <dbReference type="SAM" id="MobiDB-lite"/>
    </source>
</evidence>